<dbReference type="RefSeq" id="WP_172178961.1">
    <property type="nucleotide sequence ID" value="NZ_WOEZ01000329.1"/>
</dbReference>
<protein>
    <submittedName>
        <fullName evidence="1">Carnitine dehydratase</fullName>
    </submittedName>
</protein>
<proteinExistence type="predicted"/>
<accession>A0A972P0W9</accession>
<dbReference type="Gene3D" id="3.30.1540.10">
    <property type="entry name" value="formyl-coa transferase, domain 3"/>
    <property type="match status" value="1"/>
</dbReference>
<evidence type="ECO:0000313" key="2">
    <source>
        <dbReference type="Proteomes" id="UP000655523"/>
    </source>
</evidence>
<gene>
    <name evidence="1" type="ORF">GNZ13_50385</name>
</gene>
<dbReference type="Gene3D" id="3.40.50.10540">
    <property type="entry name" value="Crotonobetainyl-coa:carnitine coa-transferase, domain 1"/>
    <property type="match status" value="2"/>
</dbReference>
<dbReference type="GO" id="GO:0003824">
    <property type="term" value="F:catalytic activity"/>
    <property type="evidence" value="ECO:0007669"/>
    <property type="project" value="InterPro"/>
</dbReference>
<reference evidence="1 2" key="1">
    <citation type="submission" date="2019-11" db="EMBL/GenBank/DDBJ databases">
        <title>Metabolism of dissolved organic matter in forest soils.</title>
        <authorList>
            <person name="Cyle K.T."/>
            <person name="Wilhelm R.C."/>
            <person name="Martinez C.E."/>
        </authorList>
    </citation>
    <scope>NUCLEOTIDE SEQUENCE [LARGE SCALE GENOMIC DNA]</scope>
    <source>
        <strain evidence="1 2">5N</strain>
    </source>
</reference>
<dbReference type="InterPro" id="IPR023606">
    <property type="entry name" value="CoA-Trfase_III_dom_1_sf"/>
</dbReference>
<dbReference type="InterPro" id="IPR044855">
    <property type="entry name" value="CoA-Trfase_III_dom3_sf"/>
</dbReference>
<organism evidence="1 2">
    <name type="scientific">Paraburkholderia elongata</name>
    <dbReference type="NCBI Taxonomy" id="2675747"/>
    <lineage>
        <taxon>Bacteria</taxon>
        <taxon>Pseudomonadati</taxon>
        <taxon>Pseudomonadota</taxon>
        <taxon>Betaproteobacteria</taxon>
        <taxon>Burkholderiales</taxon>
        <taxon>Burkholderiaceae</taxon>
        <taxon>Paraburkholderia</taxon>
    </lineage>
</organism>
<keyword evidence="2" id="KW-1185">Reference proteome</keyword>
<dbReference type="InterPro" id="IPR003673">
    <property type="entry name" value="CoA-Trfase_fam_III"/>
</dbReference>
<dbReference type="SUPFAM" id="SSF89796">
    <property type="entry name" value="CoA-transferase family III (CaiB/BaiF)"/>
    <property type="match status" value="2"/>
</dbReference>
<dbReference type="AlphaFoldDB" id="A0A972P0W9"/>
<name>A0A972P0W9_9BURK</name>
<dbReference type="EMBL" id="WOEZ01000329">
    <property type="protein sequence ID" value="NPT62497.1"/>
    <property type="molecule type" value="Genomic_DNA"/>
</dbReference>
<evidence type="ECO:0000313" key="1">
    <source>
        <dbReference type="EMBL" id="NPT62497.1"/>
    </source>
</evidence>
<dbReference type="Pfam" id="PF02515">
    <property type="entry name" value="CoA_transf_3"/>
    <property type="match status" value="1"/>
</dbReference>
<sequence length="507" mass="55882">MKSTIHLDDRIRWNIENRIASDADNVFDLRAETEAVLNGVGATLTDFGGEISFYGQDPIIPSVLRYGAFSAIGLAAKAAQIASIWKLKTGQSQNIHVDVRKALRRFATFYEGHLETVNGMPGKMDSEIDTGVRANFYKTKDGRWIYITCNYPVLRNKALQLLLCPPGEKYVAEAVAKWESFQLEQAAGEAGLPMYVVRSPDEFLSLELFEQVMTQTPLISVEKVAESDPMPFQAHGEVLGGIRALGLGHVIAGSGIGRALALHGADVLNIWRPGDYEHKLFHYTSNIGMRSAMLDTNANPLHRERFDKLLACADVFFSNRRNGFLQRHGLTAEELGKTYPGLISAAVNFTGETGVWSERVGFDISTGAFAGPYWLESLGGTDVPSDVPHLTPKIAIISDYVAAWLGTVGILQALKRRAIEGGSYKVSVSLTRTVCWLMSLGVFDQKYARSVADSTDERAYIDPDPILADTPMGFYKGVAEQVEMTRTPGRYRHLLLPLGSSKPEWEV</sequence>
<dbReference type="PANTHER" id="PTHR48228:SF4">
    <property type="entry name" value="BLR3030 PROTEIN"/>
    <property type="match status" value="1"/>
</dbReference>
<dbReference type="InterPro" id="IPR050509">
    <property type="entry name" value="CoA-transferase_III"/>
</dbReference>
<comment type="caution">
    <text evidence="1">The sequence shown here is derived from an EMBL/GenBank/DDBJ whole genome shotgun (WGS) entry which is preliminary data.</text>
</comment>
<dbReference type="PANTHER" id="PTHR48228">
    <property type="entry name" value="SUCCINYL-COA--D-CITRAMALATE COA-TRANSFERASE"/>
    <property type="match status" value="1"/>
</dbReference>
<dbReference type="Proteomes" id="UP000655523">
    <property type="component" value="Unassembled WGS sequence"/>
</dbReference>